<dbReference type="Proteomes" id="UP001163850">
    <property type="component" value="Unassembled WGS sequence"/>
</dbReference>
<evidence type="ECO:0000256" key="1">
    <source>
        <dbReference type="SAM" id="Phobius"/>
    </source>
</evidence>
<feature type="transmembrane region" description="Helical" evidence="1">
    <location>
        <begin position="147"/>
        <end position="172"/>
    </location>
</feature>
<evidence type="ECO:0000313" key="3">
    <source>
        <dbReference type="Proteomes" id="UP001163850"/>
    </source>
</evidence>
<reference evidence="2" key="1">
    <citation type="submission" date="2022-08" db="EMBL/GenBank/DDBJ databases">
        <authorList>
            <consortium name="DOE Joint Genome Institute"/>
            <person name="Min B."/>
            <person name="Riley R."/>
            <person name="Sierra-Patev S."/>
            <person name="Naranjo-Ortiz M."/>
            <person name="Looney B."/>
            <person name="Konkel Z."/>
            <person name="Slot J.C."/>
            <person name="Sakamoto Y."/>
            <person name="Steenwyk J.L."/>
            <person name="Rokas A."/>
            <person name="Carro J."/>
            <person name="Camarero S."/>
            <person name="Ferreira P."/>
            <person name="Molpeceres G."/>
            <person name="Ruiz-Duenas F.J."/>
            <person name="Serrano A."/>
            <person name="Henrissat B."/>
            <person name="Drula E."/>
            <person name="Hughes K.W."/>
            <person name="Mata J.L."/>
            <person name="Ishikawa N.K."/>
            <person name="Vargas-Isla R."/>
            <person name="Ushijima S."/>
            <person name="Smith C.A."/>
            <person name="Ahrendt S."/>
            <person name="Andreopoulos W."/>
            <person name="He G."/>
            <person name="Labutti K."/>
            <person name="Lipzen A."/>
            <person name="Ng V."/>
            <person name="Sandor L."/>
            <person name="Barry K."/>
            <person name="Martinez A.T."/>
            <person name="Xiao Y."/>
            <person name="Gibbons J.G."/>
            <person name="Terashima K."/>
            <person name="Hibbett D.S."/>
            <person name="Grigoriev I.V."/>
        </authorList>
    </citation>
    <scope>NUCLEOTIDE SEQUENCE</scope>
    <source>
        <strain evidence="2">TFB7829</strain>
    </source>
</reference>
<name>A0AA38PY90_9AGAR</name>
<organism evidence="2 3">
    <name type="scientific">Lentinula detonsa</name>
    <dbReference type="NCBI Taxonomy" id="2804962"/>
    <lineage>
        <taxon>Eukaryota</taxon>
        <taxon>Fungi</taxon>
        <taxon>Dikarya</taxon>
        <taxon>Basidiomycota</taxon>
        <taxon>Agaricomycotina</taxon>
        <taxon>Agaricomycetes</taxon>
        <taxon>Agaricomycetidae</taxon>
        <taxon>Agaricales</taxon>
        <taxon>Marasmiineae</taxon>
        <taxon>Omphalotaceae</taxon>
        <taxon>Lentinula</taxon>
    </lineage>
</organism>
<sequence length="315" mass="35186">MLDPALPVVPIIEYKLQAVDDIALSAENISLLEVESISLSVGSILFGIYVVVAALSLHTLVMQDSDFTQGRRFLCAVITLMLLFDTMNTASSVYSVAHDIRTLEESFHPQATRILILSAAILSKINYFLSDLVIVWRTWSIYEEKTILFHIVMSSCIFLSFGAVIADIVLAIESSHNLKEVFKLDYATVRLILPLSLLLTNVVATSFIALRTWIFHKSVKYTSAAESGRIKNVMQVLFLLVESGCLYCILWIVVILDITAGFSIGVQYSLTSIIPHLTCIYPCIMVLIIAIRKRRYDNMNSTTWSTSPYTLSSIP</sequence>
<keyword evidence="1" id="KW-0472">Membrane</keyword>
<feature type="transmembrane region" description="Helical" evidence="1">
    <location>
        <begin position="236"/>
        <end position="256"/>
    </location>
</feature>
<feature type="transmembrane region" description="Helical" evidence="1">
    <location>
        <begin position="192"/>
        <end position="215"/>
    </location>
</feature>
<gene>
    <name evidence="2" type="ORF">F5890DRAFT_196101</name>
</gene>
<feature type="transmembrane region" description="Helical" evidence="1">
    <location>
        <begin position="114"/>
        <end position="135"/>
    </location>
</feature>
<accession>A0AA38PY90</accession>
<keyword evidence="1" id="KW-1133">Transmembrane helix</keyword>
<dbReference type="AlphaFoldDB" id="A0AA38PY90"/>
<evidence type="ECO:0000313" key="2">
    <source>
        <dbReference type="EMBL" id="KAJ3983431.1"/>
    </source>
</evidence>
<comment type="caution">
    <text evidence="2">The sequence shown here is derived from an EMBL/GenBank/DDBJ whole genome shotgun (WGS) entry which is preliminary data.</text>
</comment>
<feature type="transmembrane region" description="Helical" evidence="1">
    <location>
        <begin position="73"/>
        <end position="94"/>
    </location>
</feature>
<feature type="transmembrane region" description="Helical" evidence="1">
    <location>
        <begin position="268"/>
        <end position="291"/>
    </location>
</feature>
<dbReference type="EMBL" id="MU802022">
    <property type="protein sequence ID" value="KAJ3983431.1"/>
    <property type="molecule type" value="Genomic_DNA"/>
</dbReference>
<feature type="transmembrane region" description="Helical" evidence="1">
    <location>
        <begin position="37"/>
        <end position="61"/>
    </location>
</feature>
<keyword evidence="1" id="KW-0812">Transmembrane</keyword>
<proteinExistence type="predicted"/>
<protein>
    <submittedName>
        <fullName evidence="2">Uncharacterized protein</fullName>
    </submittedName>
</protein>